<dbReference type="Proteomes" id="UP000887580">
    <property type="component" value="Unplaced"/>
</dbReference>
<evidence type="ECO:0000313" key="2">
    <source>
        <dbReference type="WBParaSite" id="PS1159_v2.g18971.t1"/>
    </source>
</evidence>
<reference evidence="2" key="1">
    <citation type="submission" date="2022-11" db="UniProtKB">
        <authorList>
            <consortium name="WormBaseParasite"/>
        </authorList>
    </citation>
    <scope>IDENTIFICATION</scope>
</reference>
<evidence type="ECO:0000313" key="1">
    <source>
        <dbReference type="Proteomes" id="UP000887580"/>
    </source>
</evidence>
<sequence length="652" mass="75800">MDDDETFIKKILTWFSRVNCHQDDVTIGGLYNGTVLADFLSTFDIEFFDEKWHDSIIYSDHNNSSSRIAAVASVSSKLSDYFLLKLSRHLNGTSKWSVKPESIAIQEDRRELVKLITTVIFAAGTNSMLMGQLNDVFNETELQKIAEKLSILNSDVPTVCEDDRWLILHLIEKHKKEKESIEKEKLTLNKQIEDLIEGKQHLEDEINQMHKNYDELSYKCDSYLGVIEQHKKRDNLSLNSEKQISILEKEVEKLQLQNRAFENEIQEKSMRINRLQDESIEIVQNYRELEVELARAKATQSRLSEIKTESKEEEFLRKRIENYASECSKLREQLLDMETFKVQSTNLQYINDDLEQRISELVENSHQMLADNNRLKRRLEELERSPMLSTARERYSDSPPSLLETVNNNPTNLYEERLEEIEKENAMLKAKLDNIERKRTNMLSVQEETDEQRKTTQEVLQAKLSSYRVMCEDAETKLKKIEEDLTFATAKNSEQQIEIERLKGEVAITTKELKEKDQALHDYVELHIQTNEALGSTTIGDEAKLKLDFVQMKVKNDKLQQELRAMTNHRDQLIQEQRLIATHWYQTMLERHGDASSRSQQINGNKNIFEDIQPSLSSRPSTSLSTTSAATESNGGGFIRQASRRFGIFNKK</sequence>
<proteinExistence type="predicted"/>
<organism evidence="1 2">
    <name type="scientific">Panagrolaimus sp. PS1159</name>
    <dbReference type="NCBI Taxonomy" id="55785"/>
    <lineage>
        <taxon>Eukaryota</taxon>
        <taxon>Metazoa</taxon>
        <taxon>Ecdysozoa</taxon>
        <taxon>Nematoda</taxon>
        <taxon>Chromadorea</taxon>
        <taxon>Rhabditida</taxon>
        <taxon>Tylenchina</taxon>
        <taxon>Panagrolaimomorpha</taxon>
        <taxon>Panagrolaimoidea</taxon>
        <taxon>Panagrolaimidae</taxon>
        <taxon>Panagrolaimus</taxon>
    </lineage>
</organism>
<accession>A0AC35FME9</accession>
<name>A0AC35FME9_9BILA</name>
<dbReference type="WBParaSite" id="PS1159_v2.g18971.t1">
    <property type="protein sequence ID" value="PS1159_v2.g18971.t1"/>
    <property type="gene ID" value="PS1159_v2.g18971"/>
</dbReference>
<protein>
    <submittedName>
        <fullName evidence="2">HOOK N-terminal domain-containing protein</fullName>
    </submittedName>
</protein>